<feature type="transmembrane region" description="Helical" evidence="1">
    <location>
        <begin position="12"/>
        <end position="34"/>
    </location>
</feature>
<evidence type="ECO:0008006" key="4">
    <source>
        <dbReference type="Google" id="ProtNLM"/>
    </source>
</evidence>
<proteinExistence type="predicted"/>
<dbReference type="PANTHER" id="PTHR33880">
    <property type="entry name" value="EXPRESSED PROTEIN"/>
    <property type="match status" value="1"/>
</dbReference>
<dbReference type="EMBL" id="JAYDYQ010001088">
    <property type="protein sequence ID" value="KAK4488918.1"/>
    <property type="molecule type" value="Genomic_DNA"/>
</dbReference>
<keyword evidence="1" id="KW-1133">Transmembrane helix</keyword>
<keyword evidence="1" id="KW-0812">Transmembrane</keyword>
<dbReference type="PANTHER" id="PTHR33880:SF17">
    <property type="entry name" value="TRANSFERRING GLYCOSYL GROUP TRANSFERASE"/>
    <property type="match status" value="1"/>
</dbReference>
<gene>
    <name evidence="2" type="ORF">RD792_004708</name>
</gene>
<name>A0ABR0DJG6_9LAMI</name>
<keyword evidence="3" id="KW-1185">Reference proteome</keyword>
<keyword evidence="1" id="KW-0472">Membrane</keyword>
<sequence length="223" mass="25881">MAEFSNFPKTTIYIFLLSINLSATFLIFFTRLAASEPVPTTWPLQFHSILYINTSKGVNQVVDLWYDWPNGRNFNIIQKQLGEKLYDLEWNNGTSYYYTLDANKKCTVTHFPVGILRPNFLDGAKYLGKVNRDGFLCNYWEKVDFITYYEDVETKRPVAWNFFSGSRVHVITFEVGKVLDDPNWQAPVYCFGKKKPIIQTESPVLTHLPNLMREFTTTTPLAT</sequence>
<accession>A0ABR0DJG6</accession>
<evidence type="ECO:0000313" key="2">
    <source>
        <dbReference type="EMBL" id="KAK4488918.1"/>
    </source>
</evidence>
<dbReference type="Proteomes" id="UP001291926">
    <property type="component" value="Unassembled WGS sequence"/>
</dbReference>
<evidence type="ECO:0000256" key="1">
    <source>
        <dbReference type="SAM" id="Phobius"/>
    </source>
</evidence>
<organism evidence="2 3">
    <name type="scientific">Penstemon davidsonii</name>
    <dbReference type="NCBI Taxonomy" id="160366"/>
    <lineage>
        <taxon>Eukaryota</taxon>
        <taxon>Viridiplantae</taxon>
        <taxon>Streptophyta</taxon>
        <taxon>Embryophyta</taxon>
        <taxon>Tracheophyta</taxon>
        <taxon>Spermatophyta</taxon>
        <taxon>Magnoliopsida</taxon>
        <taxon>eudicotyledons</taxon>
        <taxon>Gunneridae</taxon>
        <taxon>Pentapetalae</taxon>
        <taxon>asterids</taxon>
        <taxon>lamiids</taxon>
        <taxon>Lamiales</taxon>
        <taxon>Plantaginaceae</taxon>
        <taxon>Cheloneae</taxon>
        <taxon>Penstemon</taxon>
    </lineage>
</organism>
<reference evidence="2 3" key="1">
    <citation type="journal article" date="2023" name="bioRxiv">
        <title>Genome report: Whole genome sequence and annotation of Penstemon davidsonii.</title>
        <authorList>
            <person name="Ostevik K.L."/>
            <person name="Alabady M."/>
            <person name="Zhang M."/>
            <person name="Rausher M.D."/>
        </authorList>
    </citation>
    <scope>NUCLEOTIDE SEQUENCE [LARGE SCALE GENOMIC DNA]</scope>
    <source>
        <strain evidence="2">DNT005</strain>
        <tissue evidence="2">Whole leaf</tissue>
    </source>
</reference>
<comment type="caution">
    <text evidence="2">The sequence shown here is derived from an EMBL/GenBank/DDBJ whole genome shotgun (WGS) entry which is preliminary data.</text>
</comment>
<dbReference type="InterPro" id="IPR038941">
    <property type="entry name" value="At4g14100-like"/>
</dbReference>
<evidence type="ECO:0000313" key="3">
    <source>
        <dbReference type="Proteomes" id="UP001291926"/>
    </source>
</evidence>
<protein>
    <recommendedName>
        <fullName evidence="4">Transferase, transferring glycosyl groups</fullName>
    </recommendedName>
</protein>